<feature type="region of interest" description="Disordered" evidence="1">
    <location>
        <begin position="335"/>
        <end position="356"/>
    </location>
</feature>
<dbReference type="GeneTree" id="ENSGT00960000189742"/>
<proteinExistence type="predicted"/>
<evidence type="ECO:0000256" key="1">
    <source>
        <dbReference type="SAM" id="MobiDB-lite"/>
    </source>
</evidence>
<feature type="compositionally biased region" description="Polar residues" evidence="1">
    <location>
        <begin position="235"/>
        <end position="250"/>
    </location>
</feature>
<dbReference type="Ensembl" id="ENSECRT00000032024.1">
    <property type="protein sequence ID" value="ENSECRP00000031357.1"/>
    <property type="gene ID" value="ENSECRG00000021253.1"/>
</dbReference>
<feature type="region of interest" description="Disordered" evidence="1">
    <location>
        <begin position="1"/>
        <end position="120"/>
    </location>
</feature>
<feature type="compositionally biased region" description="Basic and acidic residues" evidence="1">
    <location>
        <begin position="400"/>
        <end position="426"/>
    </location>
</feature>
<dbReference type="Pfam" id="PF15223">
    <property type="entry name" value="EPOP"/>
    <property type="match status" value="1"/>
</dbReference>
<feature type="region of interest" description="Disordered" evidence="1">
    <location>
        <begin position="386"/>
        <end position="428"/>
    </location>
</feature>
<organism evidence="2 3">
    <name type="scientific">Erpetoichthys calabaricus</name>
    <name type="common">Rope fish</name>
    <name type="synonym">Calamoichthys calabaricus</name>
    <dbReference type="NCBI Taxonomy" id="27687"/>
    <lineage>
        <taxon>Eukaryota</taxon>
        <taxon>Metazoa</taxon>
        <taxon>Chordata</taxon>
        <taxon>Craniata</taxon>
        <taxon>Vertebrata</taxon>
        <taxon>Euteleostomi</taxon>
        <taxon>Actinopterygii</taxon>
        <taxon>Polypteriformes</taxon>
        <taxon>Polypteridae</taxon>
        <taxon>Erpetoichthys</taxon>
    </lineage>
</organism>
<dbReference type="PANTHER" id="PTHR23187:SF1">
    <property type="entry name" value="ELONGIN BC AND POLYCOMB REPRESSIVE COMPLEX 2-ASSOCIATED PROTEIN"/>
    <property type="match status" value="1"/>
</dbReference>
<feature type="compositionally biased region" description="Polar residues" evidence="1">
    <location>
        <begin position="7"/>
        <end position="20"/>
    </location>
</feature>
<dbReference type="AlphaFoldDB" id="A0A8C4TGP1"/>
<sequence length="519" mass="55537">KVHGLSQIASTGYFSDSESGSELEKDSDFGSNFQSTSTESSDEEDSLDRRSVLSSSSEGGSSSESDSSSVYSGDSVQSTRYRQAALPTASPRYSLPNGQEEVKSGTCDTGERASTKPPVEVQTEPLCTDVNLLLPKDSGVRCASCSPGSKITNLDSVEKAGNKELHVVPSAPPALTGNTNGRNCDKATLCVNCLASCTQGNELSLLPKIPPLEPEGSFLGAVTPLENGNCAHKGTPNNGSSLGLSDQAESQIEDLSQESGFHDAPPSSSRAPIHPAVQNCTGPGRICIATDLPGDIKEPRREKFERLIRTSKLWCYAKGFNFDGKNVGYTSSIDYRSSSRPPGRKGSKARPGSVDRSLVDSFFPPFTSPRSKGRCTLSSNAFKVNGSERNLKRSRTPRRSGAERQQRCSKEVSKKVKNSKKSEKKTAAPSCYKRKASASCGVPSTPVKRSFALLDNFPCPPSLVVGADGDLCPAYSLCSKRCVPHQKAAPHCRLWQLGGNVIPVPPSHKFRGYNLEWGD</sequence>
<evidence type="ECO:0000313" key="2">
    <source>
        <dbReference type="Ensembl" id="ENSECRP00000031357.1"/>
    </source>
</evidence>
<reference evidence="2" key="1">
    <citation type="submission" date="2021-06" db="EMBL/GenBank/DDBJ databases">
        <authorList>
            <consortium name="Wellcome Sanger Institute Data Sharing"/>
        </authorList>
    </citation>
    <scope>NUCLEOTIDE SEQUENCE [LARGE SCALE GENOMIC DNA]</scope>
</reference>
<keyword evidence="3" id="KW-1185">Reference proteome</keyword>
<dbReference type="InterPro" id="IPR052119">
    <property type="entry name" value="ElonginBC-PRC2_ViralRestrict"/>
</dbReference>
<feature type="compositionally biased region" description="Low complexity" evidence="1">
    <location>
        <begin position="52"/>
        <end position="76"/>
    </location>
</feature>
<feature type="region of interest" description="Disordered" evidence="1">
    <location>
        <begin position="229"/>
        <end position="272"/>
    </location>
</feature>
<protein>
    <submittedName>
        <fullName evidence="2">SKI/DACH domain-containing protein 1-like</fullName>
    </submittedName>
</protein>
<reference evidence="2" key="3">
    <citation type="submission" date="2025-09" db="UniProtKB">
        <authorList>
            <consortium name="Ensembl"/>
        </authorList>
    </citation>
    <scope>IDENTIFICATION</scope>
</reference>
<dbReference type="PANTHER" id="PTHR23187">
    <property type="entry name" value="FLJ44216 PROTEIN-RELATED"/>
    <property type="match status" value="1"/>
</dbReference>
<reference evidence="2" key="2">
    <citation type="submission" date="2025-08" db="UniProtKB">
        <authorList>
            <consortium name="Ensembl"/>
        </authorList>
    </citation>
    <scope>IDENTIFICATION</scope>
</reference>
<evidence type="ECO:0000313" key="3">
    <source>
        <dbReference type="Proteomes" id="UP000694620"/>
    </source>
</evidence>
<gene>
    <name evidence="2" type="primary">LOC114665210</name>
</gene>
<dbReference type="Proteomes" id="UP000694620">
    <property type="component" value="Chromosome 14"/>
</dbReference>
<name>A0A8C4TGP1_ERPCA</name>
<accession>A0A8C4TGP1</accession>
<dbReference type="InterPro" id="IPR027971">
    <property type="entry name" value="EPOP"/>
</dbReference>